<dbReference type="GO" id="GO:0005886">
    <property type="term" value="C:plasma membrane"/>
    <property type="evidence" value="ECO:0007669"/>
    <property type="project" value="UniProtKB-SubCell"/>
</dbReference>
<evidence type="ECO:0000313" key="16">
    <source>
        <dbReference type="EMBL" id="TDQ04547.1"/>
    </source>
</evidence>
<dbReference type="OrthoDB" id="9785015at2"/>
<comment type="similarity">
    <text evidence="2">Belongs to the bacterial solute-binding protein ModA family.</text>
</comment>
<dbReference type="Pfam" id="PF13531">
    <property type="entry name" value="SBP_bac_11"/>
    <property type="match status" value="1"/>
</dbReference>
<evidence type="ECO:0000256" key="12">
    <source>
        <dbReference type="ARBA" id="ARBA00073171"/>
    </source>
</evidence>
<evidence type="ECO:0000256" key="3">
    <source>
        <dbReference type="ARBA" id="ARBA00022448"/>
    </source>
</evidence>
<keyword evidence="5 14" id="KW-0500">Molybdenum</keyword>
<keyword evidence="6 14" id="KW-0479">Metal-binding</keyword>
<evidence type="ECO:0000256" key="4">
    <source>
        <dbReference type="ARBA" id="ARBA00022475"/>
    </source>
</evidence>
<evidence type="ECO:0000256" key="13">
    <source>
        <dbReference type="ARBA" id="ARBA00078141"/>
    </source>
</evidence>
<keyword evidence="9" id="KW-0826">Tungsten</keyword>
<feature type="binding site" evidence="14">
    <location>
        <position position="173"/>
    </location>
    <ligand>
        <name>molybdate</name>
        <dbReference type="ChEBI" id="CHEBI:36264"/>
    </ligand>
</feature>
<dbReference type="NCBIfam" id="TIGR01256">
    <property type="entry name" value="modA"/>
    <property type="match status" value="1"/>
</dbReference>
<evidence type="ECO:0000256" key="10">
    <source>
        <dbReference type="ARBA" id="ARBA00056002"/>
    </source>
</evidence>
<comment type="subcellular location">
    <subcellularLocation>
        <location evidence="1">Cell membrane</location>
        <topology evidence="1">Lipid-anchor</topology>
    </subcellularLocation>
</comment>
<protein>
    <recommendedName>
        <fullName evidence="12">Molybdate-binding protein ModA</fullName>
    </recommendedName>
    <alternativeName>
        <fullName evidence="13">Molybdate/tungstate-binding protein ModA</fullName>
    </alternativeName>
</protein>
<keyword evidence="8" id="KW-0472">Membrane</keyword>
<dbReference type="InterPro" id="IPR050682">
    <property type="entry name" value="ModA/WtpA"/>
</dbReference>
<feature type="binding site" evidence="14">
    <location>
        <position position="42"/>
    </location>
    <ligand>
        <name>molybdate</name>
        <dbReference type="ChEBI" id="CHEBI:36264"/>
    </ligand>
</feature>
<dbReference type="GO" id="GO:0030973">
    <property type="term" value="F:molybdate ion binding"/>
    <property type="evidence" value="ECO:0007669"/>
    <property type="project" value="TreeGrafter"/>
</dbReference>
<dbReference type="InterPro" id="IPR005950">
    <property type="entry name" value="ModA"/>
</dbReference>
<dbReference type="FunFam" id="3.40.190.10:FF:000030">
    <property type="entry name" value="Molybdate ABC transporter substrate-binding protein"/>
    <property type="match status" value="1"/>
</dbReference>
<evidence type="ECO:0000313" key="17">
    <source>
        <dbReference type="Proteomes" id="UP000295444"/>
    </source>
</evidence>
<proteinExistence type="inferred from homology"/>
<keyword evidence="4" id="KW-1003">Cell membrane</keyword>
<evidence type="ECO:0000256" key="7">
    <source>
        <dbReference type="ARBA" id="ARBA00022729"/>
    </source>
</evidence>
<dbReference type="PIRSF" id="PIRSF004846">
    <property type="entry name" value="ModA"/>
    <property type="match status" value="1"/>
</dbReference>
<comment type="caution">
    <text evidence="16">The sequence shown here is derived from an EMBL/GenBank/DDBJ whole genome shotgun (WGS) entry which is preliminary data.</text>
</comment>
<gene>
    <name evidence="16" type="ORF">EV186_101499</name>
</gene>
<feature type="chain" id="PRO_5020636335" description="Molybdate-binding protein ModA" evidence="15">
    <location>
        <begin position="26"/>
        <end position="255"/>
    </location>
</feature>
<evidence type="ECO:0000256" key="1">
    <source>
        <dbReference type="ARBA" id="ARBA00004193"/>
    </source>
</evidence>
<dbReference type="AlphaFoldDB" id="A0A4R6SKU0"/>
<evidence type="ECO:0000256" key="11">
    <source>
        <dbReference type="ARBA" id="ARBA00062515"/>
    </source>
</evidence>
<dbReference type="Gene3D" id="3.40.190.10">
    <property type="entry name" value="Periplasmic binding protein-like II"/>
    <property type="match status" value="2"/>
</dbReference>
<dbReference type="Proteomes" id="UP000295444">
    <property type="component" value="Unassembled WGS sequence"/>
</dbReference>
<comment type="function">
    <text evidence="10">Involved in the transport of molybdenum into the cell. Part of the binding-protein-dependent transport system ModABCD.</text>
</comment>
<dbReference type="PROSITE" id="PS51257">
    <property type="entry name" value="PROKAR_LIPOPROTEIN"/>
    <property type="match status" value="1"/>
</dbReference>
<feature type="signal peptide" evidence="15">
    <location>
        <begin position="1"/>
        <end position="25"/>
    </location>
</feature>
<feature type="binding site" evidence="14">
    <location>
        <position position="191"/>
    </location>
    <ligand>
        <name>molybdate</name>
        <dbReference type="ChEBI" id="CHEBI:36264"/>
    </ligand>
</feature>
<sequence>MNRVKLTAVLAAVAFAAGACTSSDAAQSGRTGGQLIVLAAASLTESFGRLEKQFEAAHPGVDVKISFGGSSALVQQIVNGAPADVFASADQKNMDKLTQAGLNDGPPRVFAVNELEIAVAPGNPKKIASFADLAKDGTTVVVCAEQVPCGSATKKVEDATGTRLKPVSEEQDVKSVLNKVTSGEADAGLVYVTDVNSARGKVDGVAFPEAGKALNDYPIVAVKDAPQAALAREFVDFVLGDQGKAALTGAGFRLP</sequence>
<dbReference type="EMBL" id="SNXZ01000001">
    <property type="protein sequence ID" value="TDQ04547.1"/>
    <property type="molecule type" value="Genomic_DNA"/>
</dbReference>
<keyword evidence="7 15" id="KW-0732">Signal</keyword>
<comment type="subunit">
    <text evidence="11">The complex is composed of two ATP-binding proteins (ModC), two transmembrane proteins (ModB) and a solute-binding protein (ModA).</text>
</comment>
<evidence type="ECO:0000256" key="14">
    <source>
        <dbReference type="PIRSR" id="PIRSR004846-1"/>
    </source>
</evidence>
<dbReference type="RefSeq" id="WP_133847429.1">
    <property type="nucleotide sequence ID" value="NZ_SNXZ01000001.1"/>
</dbReference>
<evidence type="ECO:0000256" key="15">
    <source>
        <dbReference type="SAM" id="SignalP"/>
    </source>
</evidence>
<dbReference type="PANTHER" id="PTHR30632">
    <property type="entry name" value="MOLYBDATE-BINDING PERIPLASMIC PROTEIN"/>
    <property type="match status" value="1"/>
</dbReference>
<feature type="binding site" evidence="14">
    <location>
        <position position="70"/>
    </location>
    <ligand>
        <name>molybdate</name>
        <dbReference type="ChEBI" id="CHEBI:36264"/>
    </ligand>
</feature>
<dbReference type="GO" id="GO:0015689">
    <property type="term" value="P:molybdate ion transport"/>
    <property type="evidence" value="ECO:0007669"/>
    <property type="project" value="InterPro"/>
</dbReference>
<keyword evidence="3" id="KW-0813">Transport</keyword>
<dbReference type="CDD" id="cd13538">
    <property type="entry name" value="PBP2_ModA_like_1"/>
    <property type="match status" value="1"/>
</dbReference>
<keyword evidence="17" id="KW-1185">Reference proteome</keyword>
<accession>A0A4R6SKU0</accession>
<evidence type="ECO:0000256" key="2">
    <source>
        <dbReference type="ARBA" id="ARBA00009175"/>
    </source>
</evidence>
<dbReference type="GO" id="GO:0046872">
    <property type="term" value="F:metal ion binding"/>
    <property type="evidence" value="ECO:0007669"/>
    <property type="project" value="UniProtKB-KW"/>
</dbReference>
<evidence type="ECO:0000256" key="5">
    <source>
        <dbReference type="ARBA" id="ARBA00022505"/>
    </source>
</evidence>
<reference evidence="16 17" key="1">
    <citation type="submission" date="2019-03" db="EMBL/GenBank/DDBJ databases">
        <title>Genomic Encyclopedia of Type Strains, Phase IV (KMG-IV): sequencing the most valuable type-strain genomes for metagenomic binning, comparative biology and taxonomic classification.</title>
        <authorList>
            <person name="Goeker M."/>
        </authorList>
    </citation>
    <scope>NUCLEOTIDE SEQUENCE [LARGE SCALE GENOMIC DNA]</scope>
    <source>
        <strain evidence="16 17">DSM 45361</strain>
    </source>
</reference>
<evidence type="ECO:0000256" key="6">
    <source>
        <dbReference type="ARBA" id="ARBA00022723"/>
    </source>
</evidence>
<name>A0A4R6SKU0_LABRH</name>
<organism evidence="16 17">
    <name type="scientific">Labedaea rhizosphaerae</name>
    <dbReference type="NCBI Taxonomy" id="598644"/>
    <lineage>
        <taxon>Bacteria</taxon>
        <taxon>Bacillati</taxon>
        <taxon>Actinomycetota</taxon>
        <taxon>Actinomycetes</taxon>
        <taxon>Pseudonocardiales</taxon>
        <taxon>Pseudonocardiaceae</taxon>
        <taxon>Labedaea</taxon>
    </lineage>
</organism>
<dbReference type="PANTHER" id="PTHR30632:SF0">
    <property type="entry name" value="SULFATE-BINDING PROTEIN"/>
    <property type="match status" value="1"/>
</dbReference>
<dbReference type="SUPFAM" id="SSF53850">
    <property type="entry name" value="Periplasmic binding protein-like II"/>
    <property type="match status" value="1"/>
</dbReference>
<evidence type="ECO:0000256" key="8">
    <source>
        <dbReference type="ARBA" id="ARBA00023136"/>
    </source>
</evidence>
<evidence type="ECO:0000256" key="9">
    <source>
        <dbReference type="ARBA" id="ARBA00023245"/>
    </source>
</evidence>